<accession>A0A1H6NF20</accession>
<dbReference type="AlphaFoldDB" id="A0A1H6NF20"/>
<dbReference type="EMBL" id="FNXF01000019">
    <property type="protein sequence ID" value="SEI10486.1"/>
    <property type="molecule type" value="Genomic_DNA"/>
</dbReference>
<evidence type="ECO:0000256" key="4">
    <source>
        <dbReference type="ARBA" id="ARBA00024207"/>
    </source>
</evidence>
<keyword evidence="3" id="KW-0378">Hydrolase</keyword>
<dbReference type="OrthoDB" id="9796612at2"/>
<gene>
    <name evidence="5" type="ORF">SAMN05660691_03706</name>
</gene>
<dbReference type="InterPro" id="IPR052379">
    <property type="entry name" value="Type_VII_TA_RNase"/>
</dbReference>
<evidence type="ECO:0000256" key="3">
    <source>
        <dbReference type="ARBA" id="ARBA00022801"/>
    </source>
</evidence>
<name>A0A1H6NF20_9GAMM</name>
<keyword evidence="1" id="KW-1277">Toxin-antitoxin system</keyword>
<keyword evidence="2" id="KW-0540">Nuclease</keyword>
<evidence type="ECO:0000313" key="5">
    <source>
        <dbReference type="EMBL" id="SEI10486.1"/>
    </source>
</evidence>
<dbReference type="InterPro" id="IPR037038">
    <property type="entry name" value="HepT-like_sf"/>
</dbReference>
<proteinExistence type="inferred from homology"/>
<protein>
    <submittedName>
        <fullName evidence="5">Uncharacterized conserved protein YutE, UPF0331/DUF86 family</fullName>
    </submittedName>
</protein>
<evidence type="ECO:0000313" key="6">
    <source>
        <dbReference type="Proteomes" id="UP000199371"/>
    </source>
</evidence>
<dbReference type="Pfam" id="PF01934">
    <property type="entry name" value="HepT-like"/>
    <property type="match status" value="1"/>
</dbReference>
<dbReference type="InterPro" id="IPR008201">
    <property type="entry name" value="HepT-like"/>
</dbReference>
<dbReference type="PANTHER" id="PTHR33397:SF3">
    <property type="entry name" value="MRNA NUCLEASE HEPT"/>
    <property type="match status" value="1"/>
</dbReference>
<organism evidence="5 6">
    <name type="scientific">Rheinheimera pacifica</name>
    <dbReference type="NCBI Taxonomy" id="173990"/>
    <lineage>
        <taxon>Bacteria</taxon>
        <taxon>Pseudomonadati</taxon>
        <taxon>Pseudomonadota</taxon>
        <taxon>Gammaproteobacteria</taxon>
        <taxon>Chromatiales</taxon>
        <taxon>Chromatiaceae</taxon>
        <taxon>Rheinheimera</taxon>
    </lineage>
</organism>
<dbReference type="GO" id="GO:0016787">
    <property type="term" value="F:hydrolase activity"/>
    <property type="evidence" value="ECO:0007669"/>
    <property type="project" value="UniProtKB-KW"/>
</dbReference>
<keyword evidence="6" id="KW-1185">Reference proteome</keyword>
<dbReference type="RefSeq" id="WP_092796451.1">
    <property type="nucleotide sequence ID" value="NZ_FNXF01000019.1"/>
</dbReference>
<evidence type="ECO:0000256" key="1">
    <source>
        <dbReference type="ARBA" id="ARBA00022649"/>
    </source>
</evidence>
<sequence length="142" mass="16161">MAVNNTPDDVLLNKAATIERCVNRARDEYQKDPLTFATDFTRQDAAILNIQRACEAALDMGQHLIRKHKLGIPQSSRDVFALLATADFLSAELAEKMKKMVGFRNIAVHEYQRLQLAVTEHVITQRLDDFNQYCQLLLGKDQ</sequence>
<reference evidence="6" key="1">
    <citation type="submission" date="2016-10" db="EMBL/GenBank/DDBJ databases">
        <authorList>
            <person name="Varghese N."/>
            <person name="Submissions S."/>
        </authorList>
    </citation>
    <scope>NUCLEOTIDE SEQUENCE [LARGE SCALE GENOMIC DNA]</scope>
    <source>
        <strain evidence="6">DSM 17616</strain>
    </source>
</reference>
<dbReference type="GO" id="GO:0004540">
    <property type="term" value="F:RNA nuclease activity"/>
    <property type="evidence" value="ECO:0007669"/>
    <property type="project" value="InterPro"/>
</dbReference>
<dbReference type="PANTHER" id="PTHR33397">
    <property type="entry name" value="UPF0331 PROTEIN YUTE"/>
    <property type="match status" value="1"/>
</dbReference>
<comment type="similarity">
    <text evidence="4">Belongs to the HepT RNase toxin family.</text>
</comment>
<evidence type="ECO:0000256" key="2">
    <source>
        <dbReference type="ARBA" id="ARBA00022722"/>
    </source>
</evidence>
<dbReference type="Proteomes" id="UP000199371">
    <property type="component" value="Unassembled WGS sequence"/>
</dbReference>
<dbReference type="GO" id="GO:0110001">
    <property type="term" value="C:toxin-antitoxin complex"/>
    <property type="evidence" value="ECO:0007669"/>
    <property type="project" value="InterPro"/>
</dbReference>
<dbReference type="NCBIfam" id="NF047751">
    <property type="entry name" value="HepT_toxin"/>
    <property type="match status" value="1"/>
</dbReference>
<dbReference type="STRING" id="173990.SAMN05660691_03706"/>
<dbReference type="Gene3D" id="1.20.120.580">
    <property type="entry name" value="bsu32300-like"/>
    <property type="match status" value="1"/>
</dbReference>